<dbReference type="PANTHER" id="PTHR11306">
    <property type="entry name" value="NIEMANN PICK TYPE C2 PROTEIN NPC2-RELATED"/>
    <property type="match status" value="1"/>
</dbReference>
<keyword evidence="5" id="KW-0813">Transport</keyword>
<protein>
    <recommendedName>
        <fullName evidence="4">Phosphatidylglycerol/phosphatidylinositol transfer protein</fullName>
    </recommendedName>
</protein>
<dbReference type="InterPro" id="IPR039670">
    <property type="entry name" value="NPC2-like"/>
</dbReference>
<dbReference type="PANTHER" id="PTHR11306:SF0">
    <property type="entry name" value="PHOSPHATIDYLGLYCEROL_PHOSPHATIDYLINOSITOL TRANSFER PROTEIN"/>
    <property type="match status" value="1"/>
</dbReference>
<feature type="signal peptide" evidence="8">
    <location>
        <begin position="1"/>
        <end position="19"/>
    </location>
</feature>
<comment type="subunit">
    <text evidence="3">Monomer.</text>
</comment>
<evidence type="ECO:0000256" key="6">
    <source>
        <dbReference type="ARBA" id="ARBA00022729"/>
    </source>
</evidence>
<dbReference type="SMART" id="SM00737">
    <property type="entry name" value="ML"/>
    <property type="match status" value="1"/>
</dbReference>
<dbReference type="GO" id="GO:0015918">
    <property type="term" value="P:sterol transport"/>
    <property type="evidence" value="ECO:0007669"/>
    <property type="project" value="InterPro"/>
</dbReference>
<evidence type="ECO:0000313" key="10">
    <source>
        <dbReference type="EMBL" id="ESK91552.1"/>
    </source>
</evidence>
<keyword evidence="11" id="KW-1185">Reference proteome</keyword>
<comment type="similarity">
    <text evidence="2">Belongs to the NPC2 family.</text>
</comment>
<evidence type="ECO:0000256" key="4">
    <source>
        <dbReference type="ARBA" id="ARBA00016056"/>
    </source>
</evidence>
<dbReference type="AlphaFoldDB" id="V2XCW1"/>
<evidence type="ECO:0000256" key="5">
    <source>
        <dbReference type="ARBA" id="ARBA00022448"/>
    </source>
</evidence>
<dbReference type="OrthoDB" id="6409159at2759"/>
<dbReference type="InterPro" id="IPR036846">
    <property type="entry name" value="GM2-AP_sf"/>
</dbReference>
<dbReference type="Proteomes" id="UP000017559">
    <property type="component" value="Unassembled WGS sequence"/>
</dbReference>
<dbReference type="KEGG" id="mrr:Moror_2572"/>
<accession>V2XCW1</accession>
<evidence type="ECO:0000313" key="11">
    <source>
        <dbReference type="Proteomes" id="UP000017559"/>
    </source>
</evidence>
<dbReference type="EMBL" id="AWSO01000338">
    <property type="protein sequence ID" value="ESK91552.1"/>
    <property type="molecule type" value="Genomic_DNA"/>
</dbReference>
<feature type="chain" id="PRO_5004713708" description="Phosphatidylglycerol/phosphatidylinositol transfer protein" evidence="8">
    <location>
        <begin position="20"/>
        <end position="152"/>
    </location>
</feature>
<evidence type="ECO:0000256" key="3">
    <source>
        <dbReference type="ARBA" id="ARBA00011245"/>
    </source>
</evidence>
<sequence>MHPLYLLYAFSLLILGANSAQLPLEFERPWLNRLDHRLNTPLVYKDCGDSTYAIHITSIQTKPDPPQPGEKLSVTVNATVIKIIEDGAYVNVVVKLGLIKIVSKGFDVCKEARDANATLQCPVDPGNYTVTQTIDLPKDIPKGTLTLAPSLL</sequence>
<comment type="function">
    <text evidence="1">Catalyzes the intermembrane transfer of phosphatidylglycerol and phosphatidylinositol.</text>
</comment>
<evidence type="ECO:0000259" key="9">
    <source>
        <dbReference type="SMART" id="SM00737"/>
    </source>
</evidence>
<keyword evidence="7" id="KW-0445">Lipid transport</keyword>
<feature type="domain" description="MD-2-related lipid-recognition" evidence="9">
    <location>
        <begin position="44"/>
        <end position="150"/>
    </location>
</feature>
<comment type="caution">
    <text evidence="10">The sequence shown here is derived from an EMBL/GenBank/DDBJ whole genome shotgun (WGS) entry which is preliminary data.</text>
</comment>
<dbReference type="InterPro" id="IPR014756">
    <property type="entry name" value="Ig_E-set"/>
</dbReference>
<proteinExistence type="inferred from homology"/>
<reference evidence="10 11" key="1">
    <citation type="journal article" date="2014" name="BMC Genomics">
        <title>Genome and secretome analysis of the hemibiotrophic fungal pathogen, Moniliophthora roreri, which causes frosty pod rot disease of cacao: mechanisms of the biotrophic and necrotrophic phases.</title>
        <authorList>
            <person name="Meinhardt L.W."/>
            <person name="Costa G.G.L."/>
            <person name="Thomazella D.P.T."/>
            <person name="Teixeira P.J.P.L."/>
            <person name="Carazzolle M.F."/>
            <person name="Schuster S.C."/>
            <person name="Carlson J.E."/>
            <person name="Guiltinan M.J."/>
            <person name="Mieczkowski P."/>
            <person name="Farmer A."/>
            <person name="Ramaraj T."/>
            <person name="Crozier J."/>
            <person name="Davis R.E."/>
            <person name="Shao J."/>
            <person name="Melnick R.L."/>
            <person name="Pereira G.A.G."/>
            <person name="Bailey B.A."/>
        </authorList>
    </citation>
    <scope>NUCLEOTIDE SEQUENCE [LARGE SCALE GENOMIC DNA]</scope>
    <source>
        <strain evidence="10 11">MCA 2997</strain>
    </source>
</reference>
<evidence type="ECO:0000256" key="8">
    <source>
        <dbReference type="SAM" id="SignalP"/>
    </source>
</evidence>
<dbReference type="SUPFAM" id="SSF81296">
    <property type="entry name" value="E set domains"/>
    <property type="match status" value="1"/>
</dbReference>
<evidence type="ECO:0000256" key="2">
    <source>
        <dbReference type="ARBA" id="ARBA00006370"/>
    </source>
</evidence>
<name>V2XCW1_MONRO</name>
<evidence type="ECO:0000256" key="1">
    <source>
        <dbReference type="ARBA" id="ARBA00002053"/>
    </source>
</evidence>
<dbReference type="Gene3D" id="2.70.220.10">
    <property type="entry name" value="Ganglioside GM2 activator"/>
    <property type="match status" value="1"/>
</dbReference>
<organism evidence="10 11">
    <name type="scientific">Moniliophthora roreri (strain MCA 2997)</name>
    <name type="common">Cocoa frosty pod rot fungus</name>
    <name type="synonym">Crinipellis roreri</name>
    <dbReference type="NCBI Taxonomy" id="1381753"/>
    <lineage>
        <taxon>Eukaryota</taxon>
        <taxon>Fungi</taxon>
        <taxon>Dikarya</taxon>
        <taxon>Basidiomycota</taxon>
        <taxon>Agaricomycotina</taxon>
        <taxon>Agaricomycetes</taxon>
        <taxon>Agaricomycetidae</taxon>
        <taxon>Agaricales</taxon>
        <taxon>Marasmiineae</taxon>
        <taxon>Marasmiaceae</taxon>
        <taxon>Moniliophthora</taxon>
    </lineage>
</organism>
<dbReference type="HOGENOM" id="CLU_097982_3_0_1"/>
<dbReference type="Pfam" id="PF02221">
    <property type="entry name" value="E1_DerP2_DerF2"/>
    <property type="match status" value="1"/>
</dbReference>
<gene>
    <name evidence="10" type="ORF">Moror_2572</name>
</gene>
<dbReference type="GO" id="GO:0032934">
    <property type="term" value="F:sterol binding"/>
    <property type="evidence" value="ECO:0007669"/>
    <property type="project" value="InterPro"/>
</dbReference>
<evidence type="ECO:0000256" key="7">
    <source>
        <dbReference type="ARBA" id="ARBA00023055"/>
    </source>
</evidence>
<dbReference type="InterPro" id="IPR003172">
    <property type="entry name" value="ML_dom"/>
</dbReference>
<keyword evidence="6 8" id="KW-0732">Signal</keyword>